<evidence type="ECO:0000259" key="4">
    <source>
        <dbReference type="PROSITE" id="PS51194"/>
    </source>
</evidence>
<keyword evidence="6" id="KW-1185">Reference proteome</keyword>
<evidence type="ECO:0000256" key="1">
    <source>
        <dbReference type="ARBA" id="ARBA00022806"/>
    </source>
</evidence>
<dbReference type="CDD" id="cd18799">
    <property type="entry name" value="SF2_C_EcoAI-like"/>
    <property type="match status" value="1"/>
</dbReference>
<dbReference type="InterPro" id="IPR050742">
    <property type="entry name" value="Helicase_Restrict-Modif_Enz"/>
</dbReference>
<dbReference type="Proteomes" id="UP000325780">
    <property type="component" value="Unassembled WGS sequence"/>
</dbReference>
<dbReference type="PROSITE" id="PS51194">
    <property type="entry name" value="HELICASE_CTER"/>
    <property type="match status" value="1"/>
</dbReference>
<evidence type="ECO:0000256" key="2">
    <source>
        <dbReference type="SAM" id="MobiDB-lite"/>
    </source>
</evidence>
<sequence length="557" mass="62909">MNDKTLIIVHRRELVEQAARHCRLAYPDRNVDIEMGNSKASPSADIVIASIRSLTSGDRIDKFDPKQFKLVLVDEAHHIVAPSYREALAHFSLKEPSSDSPVLVGVSATLSRADGLKLGAAIDQIVYHKDYMDMIDEKWLANAVFTTVQSEANLSRVKKDKFGDFAIGSLSKAVNTERTNDITVRAWLANASECKSTLVFCVDIEHTVQLTEAFRAAGVDARYLTGKTSKDVRDEQLRCFRNQEYPVLLNCGLFTEGTDIPNIDCVLLARPTRSRNLLIQMIGRGLRLHPGKKDCHIIDMVATLGTGVLSTPTLFGLHPDEILDKANGKDLKDKEYEPRSPDAEEPETPDPDTLDDINLTFTKYDTIYDLIVDMKSEKHIRSLSHYVWVRIAQDKYILSDASGWITIEKNSLPDDSSLSWTVHYVTKFTSPVADTVNYTRPRLIATGPDLESVVHAADTFAGSKFEERYISALQPWRRRPATPAQVTFLNKAKLRQEAIRPEHLTRGQATDLITKLRFGGKKRFEKNVERRRKEANRAREVERLREKEEVRVGPVLR</sequence>
<reference evidence="5 6" key="1">
    <citation type="submission" date="2019-04" db="EMBL/GenBank/DDBJ databases">
        <title>Friends and foes A comparative genomics study of 23 Aspergillus species from section Flavi.</title>
        <authorList>
            <consortium name="DOE Joint Genome Institute"/>
            <person name="Kjaerbolling I."/>
            <person name="Vesth T."/>
            <person name="Frisvad J.C."/>
            <person name="Nybo J.L."/>
            <person name="Theobald S."/>
            <person name="Kildgaard S."/>
            <person name="Isbrandt T."/>
            <person name="Kuo A."/>
            <person name="Sato A."/>
            <person name="Lyhne E.K."/>
            <person name="Kogle M.E."/>
            <person name="Wiebenga A."/>
            <person name="Kun R.S."/>
            <person name="Lubbers R.J."/>
            <person name="Makela M.R."/>
            <person name="Barry K."/>
            <person name="Chovatia M."/>
            <person name="Clum A."/>
            <person name="Daum C."/>
            <person name="Haridas S."/>
            <person name="He G."/>
            <person name="LaButti K."/>
            <person name="Lipzen A."/>
            <person name="Mondo S."/>
            <person name="Riley R."/>
            <person name="Salamov A."/>
            <person name="Simmons B.A."/>
            <person name="Magnuson J.K."/>
            <person name="Henrissat B."/>
            <person name="Mortensen U.H."/>
            <person name="Larsen T.O."/>
            <person name="Devries R.P."/>
            <person name="Grigoriev I.V."/>
            <person name="Machida M."/>
            <person name="Baker S.E."/>
            <person name="Andersen M.R."/>
        </authorList>
    </citation>
    <scope>NUCLEOTIDE SEQUENCE [LARGE SCALE GENOMIC DNA]</scope>
    <source>
        <strain evidence="5 6">IBT 18842</strain>
    </source>
</reference>
<evidence type="ECO:0000313" key="5">
    <source>
        <dbReference type="EMBL" id="KAE8150199.1"/>
    </source>
</evidence>
<dbReference type="InterPro" id="IPR006935">
    <property type="entry name" value="Helicase/UvrB_N"/>
</dbReference>
<dbReference type="EMBL" id="ML742100">
    <property type="protein sequence ID" value="KAE8150199.1"/>
    <property type="molecule type" value="Genomic_DNA"/>
</dbReference>
<dbReference type="Pfam" id="PF04851">
    <property type="entry name" value="ResIII"/>
    <property type="match status" value="1"/>
</dbReference>
<dbReference type="GO" id="GO:0005524">
    <property type="term" value="F:ATP binding"/>
    <property type="evidence" value="ECO:0007669"/>
    <property type="project" value="InterPro"/>
</dbReference>
<keyword evidence="1" id="KW-0547">Nucleotide-binding</keyword>
<dbReference type="GO" id="GO:0032042">
    <property type="term" value="P:mitochondrial DNA metabolic process"/>
    <property type="evidence" value="ECO:0007669"/>
    <property type="project" value="TreeGrafter"/>
</dbReference>
<dbReference type="PROSITE" id="PS51192">
    <property type="entry name" value="HELICASE_ATP_BIND_1"/>
    <property type="match status" value="1"/>
</dbReference>
<evidence type="ECO:0000313" key="6">
    <source>
        <dbReference type="Proteomes" id="UP000325780"/>
    </source>
</evidence>
<evidence type="ECO:0000259" key="3">
    <source>
        <dbReference type="PROSITE" id="PS51192"/>
    </source>
</evidence>
<dbReference type="GO" id="GO:0016787">
    <property type="term" value="F:hydrolase activity"/>
    <property type="evidence" value="ECO:0007669"/>
    <property type="project" value="UniProtKB-KW"/>
</dbReference>
<dbReference type="PANTHER" id="PTHR47396">
    <property type="entry name" value="TYPE I RESTRICTION ENZYME ECOKI R PROTEIN"/>
    <property type="match status" value="1"/>
</dbReference>
<keyword evidence="5" id="KW-0378">Hydrolase</keyword>
<feature type="compositionally biased region" description="Acidic residues" evidence="2">
    <location>
        <begin position="343"/>
        <end position="355"/>
    </location>
</feature>
<dbReference type="InterPro" id="IPR014001">
    <property type="entry name" value="Helicase_ATP-bd"/>
</dbReference>
<dbReference type="GO" id="GO:0036121">
    <property type="term" value="F:double-stranded DNA helicase activity"/>
    <property type="evidence" value="ECO:0007669"/>
    <property type="project" value="TreeGrafter"/>
</dbReference>
<keyword evidence="1" id="KW-0067">ATP-binding</keyword>
<dbReference type="PANTHER" id="PTHR47396:SF1">
    <property type="entry name" value="ATP-DEPENDENT HELICASE IRC3-RELATED"/>
    <property type="match status" value="1"/>
</dbReference>
<dbReference type="AlphaFoldDB" id="A0A5N6TVT9"/>
<keyword evidence="1" id="KW-0347">Helicase</keyword>
<feature type="region of interest" description="Disordered" evidence="2">
    <location>
        <begin position="328"/>
        <end position="355"/>
    </location>
</feature>
<dbReference type="GO" id="GO:0000403">
    <property type="term" value="F:Y-form DNA binding"/>
    <property type="evidence" value="ECO:0007669"/>
    <property type="project" value="TreeGrafter"/>
</dbReference>
<accession>A0A5N6TVT9</accession>
<dbReference type="Gene3D" id="3.40.50.300">
    <property type="entry name" value="P-loop containing nucleotide triphosphate hydrolases"/>
    <property type="match status" value="2"/>
</dbReference>
<dbReference type="SUPFAM" id="SSF52540">
    <property type="entry name" value="P-loop containing nucleoside triphosphate hydrolases"/>
    <property type="match status" value="1"/>
</dbReference>
<feature type="compositionally biased region" description="Basic and acidic residues" evidence="2">
    <location>
        <begin position="328"/>
        <end position="342"/>
    </location>
</feature>
<feature type="domain" description="Helicase C-terminal" evidence="4">
    <location>
        <begin position="183"/>
        <end position="339"/>
    </location>
</feature>
<dbReference type="GO" id="GO:0005759">
    <property type="term" value="C:mitochondrial matrix"/>
    <property type="evidence" value="ECO:0007669"/>
    <property type="project" value="TreeGrafter"/>
</dbReference>
<dbReference type="SMART" id="SM00490">
    <property type="entry name" value="HELICc"/>
    <property type="match status" value="1"/>
</dbReference>
<dbReference type="OrthoDB" id="16911at2759"/>
<feature type="domain" description="Helicase ATP-binding" evidence="3">
    <location>
        <begin position="1"/>
        <end position="128"/>
    </location>
</feature>
<protein>
    <submittedName>
        <fullName evidence="5">P-loop containing nucleoside triphosphate hydrolase protein</fullName>
    </submittedName>
</protein>
<dbReference type="GO" id="GO:0070125">
    <property type="term" value="P:mitochondrial translational elongation"/>
    <property type="evidence" value="ECO:0007669"/>
    <property type="project" value="TreeGrafter"/>
</dbReference>
<dbReference type="InterPro" id="IPR027417">
    <property type="entry name" value="P-loop_NTPase"/>
</dbReference>
<name>A0A5N6TVT9_ASPAV</name>
<proteinExistence type="predicted"/>
<dbReference type="GO" id="GO:0061749">
    <property type="term" value="F:forked DNA-dependent helicase activity"/>
    <property type="evidence" value="ECO:0007669"/>
    <property type="project" value="TreeGrafter"/>
</dbReference>
<dbReference type="InterPro" id="IPR001650">
    <property type="entry name" value="Helicase_C-like"/>
</dbReference>
<gene>
    <name evidence="5" type="ORF">BDV25DRAFT_114495</name>
</gene>
<organism evidence="5 6">
    <name type="scientific">Aspergillus avenaceus</name>
    <dbReference type="NCBI Taxonomy" id="36643"/>
    <lineage>
        <taxon>Eukaryota</taxon>
        <taxon>Fungi</taxon>
        <taxon>Dikarya</taxon>
        <taxon>Ascomycota</taxon>
        <taxon>Pezizomycotina</taxon>
        <taxon>Eurotiomycetes</taxon>
        <taxon>Eurotiomycetidae</taxon>
        <taxon>Eurotiales</taxon>
        <taxon>Aspergillaceae</taxon>
        <taxon>Aspergillus</taxon>
        <taxon>Aspergillus subgen. Circumdati</taxon>
    </lineage>
</organism>
<dbReference type="Pfam" id="PF00271">
    <property type="entry name" value="Helicase_C"/>
    <property type="match status" value="1"/>
</dbReference>